<evidence type="ECO:0000313" key="2">
    <source>
        <dbReference type="Proteomes" id="UP001142153"/>
    </source>
</evidence>
<sequence length="361" mass="40079">MAGAELSEDEIEALNFVGDPLSEDFLLAAKAAGLDREDDFAALSTLRAAGDSAAEALWRNINHVPSFLDFEAMRMVAGFNRRNFFAGPYFVAGALPFTYADPNVAHVLDFGGGLRRNGGQVKRFRETLRGVTSVNDVEALKPGGRAWEQWVRIRLIHSRVRMGISRTAEWDYRVGVPVSALRIAGGSYVFASFVPQVYLSVGATASAQEIEAITRVWQWITYLLGGPLEFLLGDLDEQEVVNRKLLEHTMITSSDPVGTRLAHEWFLCCARDGILGVRVPLPFVHALARRAVIGGLPREPGFAAAVIDYLQIPRHPVADRFVTIMTVFMRALARCGRWRPVRNIFELVGEALTSRLIRRLE</sequence>
<dbReference type="Proteomes" id="UP001142153">
    <property type="component" value="Unassembled WGS sequence"/>
</dbReference>
<gene>
    <name evidence="1" type="ORF">O6P37_10890</name>
</gene>
<dbReference type="InterPro" id="IPR037473">
    <property type="entry name" value="Lcp-like"/>
</dbReference>
<comment type="caution">
    <text evidence="1">The sequence shown here is derived from an EMBL/GenBank/DDBJ whole genome shotgun (WGS) entry which is preliminary data.</text>
</comment>
<accession>A0ABT4PS30</accession>
<organism evidence="1 2">
    <name type="scientific">Mycobacterium hippophais</name>
    <dbReference type="NCBI Taxonomy" id="3016340"/>
    <lineage>
        <taxon>Bacteria</taxon>
        <taxon>Bacillati</taxon>
        <taxon>Actinomycetota</taxon>
        <taxon>Actinomycetes</taxon>
        <taxon>Mycobacteriales</taxon>
        <taxon>Mycobacteriaceae</taxon>
        <taxon>Mycobacterium</taxon>
    </lineage>
</organism>
<proteinExistence type="predicted"/>
<name>A0ABT4PS30_9MYCO</name>
<dbReference type="EMBL" id="JAPZPY010000003">
    <property type="protein sequence ID" value="MCZ8379372.1"/>
    <property type="molecule type" value="Genomic_DNA"/>
</dbReference>
<dbReference type="PANTHER" id="PTHR37539:SF1">
    <property type="entry name" value="ER-BOUND OXYGENASE MPAB_MPAB'_RUBBER OXYGENASE CATALYTIC DOMAIN-CONTAINING PROTEIN"/>
    <property type="match status" value="1"/>
</dbReference>
<protein>
    <submittedName>
        <fullName evidence="1">Oxygenase MpaB family protein</fullName>
    </submittedName>
</protein>
<dbReference type="RefSeq" id="WP_269894059.1">
    <property type="nucleotide sequence ID" value="NZ_JAPZPY010000003.1"/>
</dbReference>
<evidence type="ECO:0000313" key="1">
    <source>
        <dbReference type="EMBL" id="MCZ8379372.1"/>
    </source>
</evidence>
<keyword evidence="2" id="KW-1185">Reference proteome</keyword>
<reference evidence="1" key="1">
    <citation type="submission" date="2022-12" db="EMBL/GenBank/DDBJ databases">
        <authorList>
            <person name="Deng Y."/>
            <person name="Zhang Y.-Q."/>
        </authorList>
    </citation>
    <scope>NUCLEOTIDE SEQUENCE</scope>
    <source>
        <strain evidence="1">CPCC 205372</strain>
    </source>
</reference>
<dbReference type="PANTHER" id="PTHR37539">
    <property type="entry name" value="SECRETED PROTEIN-RELATED"/>
    <property type="match status" value="1"/>
</dbReference>